<dbReference type="PANTHER" id="PTHR33048">
    <property type="entry name" value="PTH11-LIKE INTEGRAL MEMBRANE PROTEIN (AFU_ORTHOLOGUE AFUA_5G11245)"/>
    <property type="match status" value="1"/>
</dbReference>
<dbReference type="EMBL" id="MU853413">
    <property type="protein sequence ID" value="KAK4133134.1"/>
    <property type="molecule type" value="Genomic_DNA"/>
</dbReference>
<feature type="transmembrane region" description="Helical" evidence="7">
    <location>
        <begin position="321"/>
        <end position="343"/>
    </location>
</feature>
<comment type="caution">
    <text evidence="9">The sequence shown here is derived from an EMBL/GenBank/DDBJ whole genome shotgun (WGS) entry which is preliminary data.</text>
</comment>
<proteinExistence type="inferred from homology"/>
<feature type="transmembrane region" description="Helical" evidence="7">
    <location>
        <begin position="161"/>
        <end position="184"/>
    </location>
</feature>
<reference evidence="9" key="1">
    <citation type="journal article" date="2023" name="Mol. Phylogenet. Evol.">
        <title>Genome-scale phylogeny and comparative genomics of the fungal order Sordariales.</title>
        <authorList>
            <person name="Hensen N."/>
            <person name="Bonometti L."/>
            <person name="Westerberg I."/>
            <person name="Brannstrom I.O."/>
            <person name="Guillou S."/>
            <person name="Cros-Aarteil S."/>
            <person name="Calhoun S."/>
            <person name="Haridas S."/>
            <person name="Kuo A."/>
            <person name="Mondo S."/>
            <person name="Pangilinan J."/>
            <person name="Riley R."/>
            <person name="LaButti K."/>
            <person name="Andreopoulos B."/>
            <person name="Lipzen A."/>
            <person name="Chen C."/>
            <person name="Yan M."/>
            <person name="Daum C."/>
            <person name="Ng V."/>
            <person name="Clum A."/>
            <person name="Steindorff A."/>
            <person name="Ohm R.A."/>
            <person name="Martin F."/>
            <person name="Silar P."/>
            <person name="Natvig D.O."/>
            <person name="Lalanne C."/>
            <person name="Gautier V."/>
            <person name="Ament-Velasquez S.L."/>
            <person name="Kruys A."/>
            <person name="Hutchinson M.I."/>
            <person name="Powell A.J."/>
            <person name="Barry K."/>
            <person name="Miller A.N."/>
            <person name="Grigoriev I.V."/>
            <person name="Debuchy R."/>
            <person name="Gladieux P."/>
            <person name="Hiltunen Thoren M."/>
            <person name="Johannesson H."/>
        </authorList>
    </citation>
    <scope>NUCLEOTIDE SEQUENCE</scope>
    <source>
        <strain evidence="9">CBS 123565</strain>
    </source>
</reference>
<evidence type="ECO:0000256" key="6">
    <source>
        <dbReference type="SAM" id="MobiDB-lite"/>
    </source>
</evidence>
<evidence type="ECO:0000313" key="9">
    <source>
        <dbReference type="EMBL" id="KAK4133134.1"/>
    </source>
</evidence>
<gene>
    <name evidence="9" type="ORF">BT67DRAFT_423900</name>
</gene>
<feature type="transmembrane region" description="Helical" evidence="7">
    <location>
        <begin position="280"/>
        <end position="301"/>
    </location>
</feature>
<keyword evidence="4 7" id="KW-0472">Membrane</keyword>
<reference evidence="9" key="2">
    <citation type="submission" date="2023-05" db="EMBL/GenBank/DDBJ databases">
        <authorList>
            <consortium name="Lawrence Berkeley National Laboratory"/>
            <person name="Steindorff A."/>
            <person name="Hensen N."/>
            <person name="Bonometti L."/>
            <person name="Westerberg I."/>
            <person name="Brannstrom I.O."/>
            <person name="Guillou S."/>
            <person name="Cros-Aarteil S."/>
            <person name="Calhoun S."/>
            <person name="Haridas S."/>
            <person name="Kuo A."/>
            <person name="Mondo S."/>
            <person name="Pangilinan J."/>
            <person name="Riley R."/>
            <person name="Labutti K."/>
            <person name="Andreopoulos B."/>
            <person name="Lipzen A."/>
            <person name="Chen C."/>
            <person name="Yanf M."/>
            <person name="Daum C."/>
            <person name="Ng V."/>
            <person name="Clum A."/>
            <person name="Ohm R."/>
            <person name="Martin F."/>
            <person name="Silar P."/>
            <person name="Natvig D."/>
            <person name="Lalanne C."/>
            <person name="Gautier V."/>
            <person name="Ament-Velasquez S.L."/>
            <person name="Kruys A."/>
            <person name="Hutchinson M.I."/>
            <person name="Powell A.J."/>
            <person name="Barry K."/>
            <person name="Miller A.N."/>
            <person name="Grigoriev I.V."/>
            <person name="Debuchy R."/>
            <person name="Gladieux P."/>
            <person name="Thoren M.H."/>
            <person name="Johannesson H."/>
        </authorList>
    </citation>
    <scope>NUCLEOTIDE SEQUENCE</scope>
    <source>
        <strain evidence="9">CBS 123565</strain>
    </source>
</reference>
<keyword evidence="2 7" id="KW-0812">Transmembrane</keyword>
<comment type="similarity">
    <text evidence="5">Belongs to the SAT4 family.</text>
</comment>
<evidence type="ECO:0000256" key="3">
    <source>
        <dbReference type="ARBA" id="ARBA00022989"/>
    </source>
</evidence>
<feature type="region of interest" description="Disordered" evidence="6">
    <location>
        <begin position="347"/>
        <end position="395"/>
    </location>
</feature>
<evidence type="ECO:0000256" key="2">
    <source>
        <dbReference type="ARBA" id="ARBA00022692"/>
    </source>
</evidence>
<evidence type="ECO:0000256" key="5">
    <source>
        <dbReference type="ARBA" id="ARBA00038359"/>
    </source>
</evidence>
<dbReference type="Pfam" id="PF20684">
    <property type="entry name" value="Fung_rhodopsin"/>
    <property type="match status" value="1"/>
</dbReference>
<keyword evidence="3 7" id="KW-1133">Transmembrane helix</keyword>
<sequence length="395" mass="43238">MPADRFCEDDIAYYLGVLGCVRRVCTLEESMETARGAWEACGTPRRSRKVDLRVPFVVEVPALVGGLLRVYSRWVVAPRVEVDDYLMMAVMVGCLVAVLVVSSLTGGVGVLRLSPGVWVDRCGCRSPTVRGRGADKRVAAEKGMGVDIWTVDASDMTITLMFVYIAESFYLAILTLTKLSILCFYLRTFPSRRFQVVTCCIMAWVGLSGIAFLLAQIFQCHPIAFVWEGWKKGEFGPHRCVDVNLLTYLSAASNIAQDVAILILPLPVLVRLQVALRTKIAIVVMFSLGVFVLLTSCVRLWAIHGFGDSPNPTWDYTDAVIWTGLEVAVSIIVTSLPAIRVLAQRRRSRKRGPHHNVPRSSAGRQDAGAEMGAVGASWGETSSTPATVKTLPGAR</sequence>
<feature type="domain" description="Rhodopsin" evidence="8">
    <location>
        <begin position="138"/>
        <end position="344"/>
    </location>
</feature>
<feature type="compositionally biased region" description="Basic residues" evidence="6">
    <location>
        <begin position="347"/>
        <end position="357"/>
    </location>
</feature>
<feature type="transmembrane region" description="Helical" evidence="7">
    <location>
        <begin position="84"/>
        <end position="111"/>
    </location>
</feature>
<dbReference type="AlphaFoldDB" id="A0AAN6ZD67"/>
<dbReference type="InterPro" id="IPR049326">
    <property type="entry name" value="Rhodopsin_dom_fungi"/>
</dbReference>
<evidence type="ECO:0000256" key="7">
    <source>
        <dbReference type="SAM" id="Phobius"/>
    </source>
</evidence>
<evidence type="ECO:0000256" key="4">
    <source>
        <dbReference type="ARBA" id="ARBA00023136"/>
    </source>
</evidence>
<organism evidence="9 10">
    <name type="scientific">Trichocladium antarcticum</name>
    <dbReference type="NCBI Taxonomy" id="1450529"/>
    <lineage>
        <taxon>Eukaryota</taxon>
        <taxon>Fungi</taxon>
        <taxon>Dikarya</taxon>
        <taxon>Ascomycota</taxon>
        <taxon>Pezizomycotina</taxon>
        <taxon>Sordariomycetes</taxon>
        <taxon>Sordariomycetidae</taxon>
        <taxon>Sordariales</taxon>
        <taxon>Chaetomiaceae</taxon>
        <taxon>Trichocladium</taxon>
    </lineage>
</organism>
<accession>A0AAN6ZD67</accession>
<evidence type="ECO:0000256" key="1">
    <source>
        <dbReference type="ARBA" id="ARBA00004141"/>
    </source>
</evidence>
<keyword evidence="10" id="KW-1185">Reference proteome</keyword>
<comment type="subcellular location">
    <subcellularLocation>
        <location evidence="1">Membrane</location>
        <topology evidence="1">Multi-pass membrane protein</topology>
    </subcellularLocation>
</comment>
<dbReference type="PANTHER" id="PTHR33048:SF47">
    <property type="entry name" value="INTEGRAL MEMBRANE PROTEIN-RELATED"/>
    <property type="match status" value="1"/>
</dbReference>
<dbReference type="GO" id="GO:0016020">
    <property type="term" value="C:membrane"/>
    <property type="evidence" value="ECO:0007669"/>
    <property type="project" value="UniProtKB-SubCell"/>
</dbReference>
<feature type="transmembrane region" description="Helical" evidence="7">
    <location>
        <begin position="196"/>
        <end position="218"/>
    </location>
</feature>
<dbReference type="InterPro" id="IPR052337">
    <property type="entry name" value="SAT4-like"/>
</dbReference>
<feature type="transmembrane region" description="Helical" evidence="7">
    <location>
        <begin position="245"/>
        <end position="268"/>
    </location>
</feature>
<dbReference type="Proteomes" id="UP001304895">
    <property type="component" value="Unassembled WGS sequence"/>
</dbReference>
<protein>
    <recommendedName>
        <fullName evidence="8">Rhodopsin domain-containing protein</fullName>
    </recommendedName>
</protein>
<name>A0AAN6ZD67_9PEZI</name>
<evidence type="ECO:0000259" key="8">
    <source>
        <dbReference type="Pfam" id="PF20684"/>
    </source>
</evidence>
<evidence type="ECO:0000313" key="10">
    <source>
        <dbReference type="Proteomes" id="UP001304895"/>
    </source>
</evidence>